<dbReference type="STRING" id="136037.A0A067RL01"/>
<dbReference type="Pfam" id="PF13868">
    <property type="entry name" value="TPH"/>
    <property type="match status" value="1"/>
</dbReference>
<evidence type="ECO:0000256" key="4">
    <source>
        <dbReference type="ARBA" id="ARBA00023273"/>
    </source>
</evidence>
<dbReference type="FunCoup" id="A0A067RL01">
    <property type="interactions" value="10"/>
</dbReference>
<evidence type="ECO:0000256" key="3">
    <source>
        <dbReference type="ARBA" id="ARBA00023069"/>
    </source>
</evidence>
<name>A0A067RL01_ZOONE</name>
<dbReference type="InterPro" id="IPR043597">
    <property type="entry name" value="TPH_dom"/>
</dbReference>
<dbReference type="InterPro" id="IPR043596">
    <property type="entry name" value="CFAP53/TCHP"/>
</dbReference>
<evidence type="ECO:0000256" key="7">
    <source>
        <dbReference type="SAM" id="Coils"/>
    </source>
</evidence>
<sequence>MEQVTGDKSKSVKKTYDLVRQEFDQGTERKALANKLQSAGRDMETRREKLRCLLLEEASAWTREYAEKGQAVNEKKLEEMKFKAEEIRNRREAERKKIVEEKRIQQYFEMCEDLVSMKSRRFAEDAKRGQKYQMKEKEYMKAQEKEVENLWADVAKKEYDAKVARETEEARKKFQKDKEVAEVLLLQQKSIEAHNLEQRQRSKDEEAKLKEKNLKEIQEEETKVLGNKIKTRQKICSDLMQQIKRREDFLDRMTEEEQVLEKTFCKMAQAELEKELASKKYNRETLKRESQLYRESLAKLQQQRDTEEAELERILQHEKNKIEAHREEKMIRLKEARKKLKDEVLQGRMTQVEKQKEKIDKLKKQEEEELKMQEKARLQNAKLTAEHDNQIRLLKQKYAKDLLDQIEYNKALKAQEREKIEREWKAGLRAV</sequence>
<dbReference type="GO" id="GO:0005929">
    <property type="term" value="C:cilium"/>
    <property type="evidence" value="ECO:0007669"/>
    <property type="project" value="UniProtKB-SubCell"/>
</dbReference>
<keyword evidence="3" id="KW-0969">Cilium</keyword>
<comment type="similarity">
    <text evidence="5">Belongs to the CFAP53 family.</text>
</comment>
<evidence type="ECO:0000259" key="8">
    <source>
        <dbReference type="Pfam" id="PF13868"/>
    </source>
</evidence>
<proteinExistence type="inferred from homology"/>
<gene>
    <name evidence="9" type="ORF">L798_04254</name>
</gene>
<dbReference type="OMA" id="EENDRMY"/>
<evidence type="ECO:0000313" key="10">
    <source>
        <dbReference type="Proteomes" id="UP000027135"/>
    </source>
</evidence>
<keyword evidence="10" id="KW-1185">Reference proteome</keyword>
<dbReference type="InParanoid" id="A0A067RL01"/>
<dbReference type="PANTHER" id="PTHR31183:SF1">
    <property type="entry name" value="CILIA- AND FLAGELLA-ASSOCIATED PROTEIN 53"/>
    <property type="match status" value="1"/>
</dbReference>
<dbReference type="Proteomes" id="UP000027135">
    <property type="component" value="Unassembled WGS sequence"/>
</dbReference>
<feature type="coiled-coil region" evidence="7">
    <location>
        <begin position="186"/>
        <end position="220"/>
    </location>
</feature>
<evidence type="ECO:0000256" key="2">
    <source>
        <dbReference type="ARBA" id="ARBA00023054"/>
    </source>
</evidence>
<feature type="domain" description="Trichohyalin-plectin-homology" evidence="8">
    <location>
        <begin position="131"/>
        <end position="426"/>
    </location>
</feature>
<evidence type="ECO:0000256" key="6">
    <source>
        <dbReference type="ARBA" id="ARBA00033773"/>
    </source>
</evidence>
<accession>A0A067RL01</accession>
<protein>
    <recommendedName>
        <fullName evidence="6">Cilia- and flagella-associated protein 53</fullName>
    </recommendedName>
</protein>
<evidence type="ECO:0000256" key="5">
    <source>
        <dbReference type="ARBA" id="ARBA00033747"/>
    </source>
</evidence>
<evidence type="ECO:0000313" key="9">
    <source>
        <dbReference type="EMBL" id="KDR21280.1"/>
    </source>
</evidence>
<reference evidence="9 10" key="1">
    <citation type="journal article" date="2014" name="Nat. Commun.">
        <title>Molecular traces of alternative social organization in a termite genome.</title>
        <authorList>
            <person name="Terrapon N."/>
            <person name="Li C."/>
            <person name="Robertson H.M."/>
            <person name="Ji L."/>
            <person name="Meng X."/>
            <person name="Booth W."/>
            <person name="Chen Z."/>
            <person name="Childers C.P."/>
            <person name="Glastad K.M."/>
            <person name="Gokhale K."/>
            <person name="Gowin J."/>
            <person name="Gronenberg W."/>
            <person name="Hermansen R.A."/>
            <person name="Hu H."/>
            <person name="Hunt B.G."/>
            <person name="Huylmans A.K."/>
            <person name="Khalil S.M."/>
            <person name="Mitchell R.D."/>
            <person name="Munoz-Torres M.C."/>
            <person name="Mustard J.A."/>
            <person name="Pan H."/>
            <person name="Reese J.T."/>
            <person name="Scharf M.E."/>
            <person name="Sun F."/>
            <person name="Vogel H."/>
            <person name="Xiao J."/>
            <person name="Yang W."/>
            <person name="Yang Z."/>
            <person name="Yang Z."/>
            <person name="Zhou J."/>
            <person name="Zhu J."/>
            <person name="Brent C.S."/>
            <person name="Elsik C.G."/>
            <person name="Goodisman M.A."/>
            <person name="Liberles D.A."/>
            <person name="Roe R.M."/>
            <person name="Vargo E.L."/>
            <person name="Vilcinskas A."/>
            <person name="Wang J."/>
            <person name="Bornberg-Bauer E."/>
            <person name="Korb J."/>
            <person name="Zhang G."/>
            <person name="Liebig J."/>
        </authorList>
    </citation>
    <scope>NUCLEOTIDE SEQUENCE [LARGE SCALE GENOMIC DNA]</scope>
    <source>
        <tissue evidence="9">Whole organism</tissue>
    </source>
</reference>
<keyword evidence="4" id="KW-0966">Cell projection</keyword>
<feature type="coiled-coil region" evidence="7">
    <location>
        <begin position="267"/>
        <end position="423"/>
    </location>
</feature>
<feature type="coiled-coil region" evidence="7">
    <location>
        <begin position="77"/>
        <end position="104"/>
    </location>
</feature>
<keyword evidence="2 7" id="KW-0175">Coiled coil</keyword>
<dbReference type="EMBL" id="KK852563">
    <property type="protein sequence ID" value="KDR21280.1"/>
    <property type="molecule type" value="Genomic_DNA"/>
</dbReference>
<organism evidence="9 10">
    <name type="scientific">Zootermopsis nevadensis</name>
    <name type="common">Dampwood termite</name>
    <dbReference type="NCBI Taxonomy" id="136037"/>
    <lineage>
        <taxon>Eukaryota</taxon>
        <taxon>Metazoa</taxon>
        <taxon>Ecdysozoa</taxon>
        <taxon>Arthropoda</taxon>
        <taxon>Hexapoda</taxon>
        <taxon>Insecta</taxon>
        <taxon>Pterygota</taxon>
        <taxon>Neoptera</taxon>
        <taxon>Polyneoptera</taxon>
        <taxon>Dictyoptera</taxon>
        <taxon>Blattodea</taxon>
        <taxon>Blattoidea</taxon>
        <taxon>Termitoidae</taxon>
        <taxon>Termopsidae</taxon>
        <taxon>Zootermopsis</taxon>
    </lineage>
</organism>
<dbReference type="PANTHER" id="PTHR31183">
    <property type="entry name" value="TRICHOPLEIN KERATIN FILAMENT-BINDING PROTEIN FAMILY MEMBER"/>
    <property type="match status" value="1"/>
</dbReference>
<dbReference type="eggNOG" id="ENOG502T7E8">
    <property type="taxonomic scope" value="Eukaryota"/>
</dbReference>
<comment type="subcellular location">
    <subcellularLocation>
        <location evidence="1">Cell projection</location>
        <location evidence="1">Cilium</location>
    </subcellularLocation>
</comment>
<evidence type="ECO:0000256" key="1">
    <source>
        <dbReference type="ARBA" id="ARBA00004138"/>
    </source>
</evidence>
<dbReference type="AlphaFoldDB" id="A0A067RL01"/>